<name>A0A9Q0Y0E2_9SAUR</name>
<dbReference type="EMBL" id="JAPFRF010000005">
    <property type="protein sequence ID" value="KAJ7332487.1"/>
    <property type="molecule type" value="Genomic_DNA"/>
</dbReference>
<feature type="compositionally biased region" description="Pro residues" evidence="1">
    <location>
        <begin position="215"/>
        <end position="228"/>
    </location>
</feature>
<organism evidence="2 3">
    <name type="scientific">Phrynocephalus forsythii</name>
    <dbReference type="NCBI Taxonomy" id="171643"/>
    <lineage>
        <taxon>Eukaryota</taxon>
        <taxon>Metazoa</taxon>
        <taxon>Chordata</taxon>
        <taxon>Craniata</taxon>
        <taxon>Vertebrata</taxon>
        <taxon>Euteleostomi</taxon>
        <taxon>Lepidosauria</taxon>
        <taxon>Squamata</taxon>
        <taxon>Bifurcata</taxon>
        <taxon>Unidentata</taxon>
        <taxon>Episquamata</taxon>
        <taxon>Toxicofera</taxon>
        <taxon>Iguania</taxon>
        <taxon>Acrodonta</taxon>
        <taxon>Agamidae</taxon>
        <taxon>Agaminae</taxon>
        <taxon>Phrynocephalus</taxon>
    </lineage>
</organism>
<proteinExistence type="predicted"/>
<gene>
    <name evidence="2" type="ORF">JRQ81_014667</name>
</gene>
<evidence type="ECO:0000256" key="1">
    <source>
        <dbReference type="SAM" id="MobiDB-lite"/>
    </source>
</evidence>
<comment type="caution">
    <text evidence="2">The sequence shown here is derived from an EMBL/GenBank/DDBJ whole genome shotgun (WGS) entry which is preliminary data.</text>
</comment>
<feature type="compositionally biased region" description="Polar residues" evidence="1">
    <location>
        <begin position="193"/>
        <end position="203"/>
    </location>
</feature>
<evidence type="ECO:0000313" key="2">
    <source>
        <dbReference type="EMBL" id="KAJ7332487.1"/>
    </source>
</evidence>
<evidence type="ECO:0000313" key="3">
    <source>
        <dbReference type="Proteomes" id="UP001142489"/>
    </source>
</evidence>
<sequence length="228" mass="24704">MSRPQRRRMKKIEVEKTEKELKNIDIKGGGRGSDEIAGEKEGKVTGEIAVREKGVTVEGFRMIDRKVSECEVKKKEVGRYKRVTVDEAIQTDPEKQDRGSQVVEDGQPIVKIEKASMTQFMSNLPLTTPQYHNPVARGKSFGAITFTRDGCTIAASPCGQDGAGHSQAPTSSPPSADEEAEISEPSPHKGSDPASSRETSKVSSWLWRGEGKEAPPGPGPSCCPLPVD</sequence>
<protein>
    <submittedName>
        <fullName evidence="2">Uncharacterized protein</fullName>
    </submittedName>
</protein>
<keyword evidence="3" id="KW-1185">Reference proteome</keyword>
<feature type="region of interest" description="Disordered" evidence="1">
    <location>
        <begin position="152"/>
        <end position="228"/>
    </location>
</feature>
<reference evidence="2" key="1">
    <citation type="journal article" date="2023" name="DNA Res.">
        <title>Chromosome-level genome assembly of Phrynocephalus forsythii using third-generation DNA sequencing and Hi-C analysis.</title>
        <authorList>
            <person name="Qi Y."/>
            <person name="Zhao W."/>
            <person name="Zhao Y."/>
            <person name="Niu C."/>
            <person name="Cao S."/>
            <person name="Zhang Y."/>
        </authorList>
    </citation>
    <scope>NUCLEOTIDE SEQUENCE</scope>
    <source>
        <tissue evidence="2">Muscle</tissue>
    </source>
</reference>
<accession>A0A9Q0Y0E2</accession>
<dbReference type="AlphaFoldDB" id="A0A9Q0Y0E2"/>
<dbReference type="Proteomes" id="UP001142489">
    <property type="component" value="Unassembled WGS sequence"/>
</dbReference>